<evidence type="ECO:0008006" key="12">
    <source>
        <dbReference type="Google" id="ProtNLM"/>
    </source>
</evidence>
<dbReference type="RefSeq" id="XP_002546177.1">
    <property type="nucleotide sequence ID" value="XM_002546131.1"/>
</dbReference>
<reference evidence="9" key="2">
    <citation type="submission" date="2009-06" db="EMBL/GenBank/DDBJ databases">
        <authorList>
            <consortium name="The Broad Institute Genome Sequencing Platform"/>
            <person name="Birren B."/>
            <person name="Lander E."/>
            <person name="Galagan J."/>
            <person name="Nusbaum C."/>
            <person name="Devon K."/>
            <person name="Cuomo C."/>
            <person name="Kellis M."/>
            <person name="Rasmussen M.D."/>
            <person name="Grochow J.A."/>
            <person name="Jaffe D."/>
            <person name="Butler J."/>
            <person name="Alvarez P."/>
            <person name="Gnerre S."/>
            <person name="Grabherr M."/>
            <person name="Kleber M."/>
            <person name="Mauceli E."/>
            <person name="Brockman W."/>
            <person name="MacCallum I.A."/>
            <person name="Rounsley S."/>
            <person name="Young S."/>
            <person name="LaButti K."/>
            <person name="Pushparaj V."/>
            <person name="DeCaprio D."/>
            <person name="Crawford M."/>
            <person name="Koehrsen M."/>
            <person name="Engels R."/>
            <person name="Montgomery P."/>
            <person name="Pearson M."/>
            <person name="Howarth C."/>
            <person name="Larson L."/>
            <person name="Luoma S."/>
            <person name="White J."/>
            <person name="Zeng Q."/>
            <person name="Kodira C."/>
            <person name="Yandava C."/>
            <person name="Alvarado L."/>
            <person name="O'Leary S."/>
            <person name="Soll D.R."/>
            <person name="Srikantha T."/>
        </authorList>
    </citation>
    <scope>NUCLEOTIDE SEQUENCE</scope>
    <source>
        <strain evidence="9">MYA-3404</strain>
    </source>
</reference>
<feature type="transmembrane region" description="Helical" evidence="8">
    <location>
        <begin position="96"/>
        <end position="120"/>
    </location>
</feature>
<organism evidence="9 11">
    <name type="scientific">Candida tropicalis (strain ATCC MYA-3404 / T1)</name>
    <name type="common">Yeast</name>
    <dbReference type="NCBI Taxonomy" id="294747"/>
    <lineage>
        <taxon>Eukaryota</taxon>
        <taxon>Fungi</taxon>
        <taxon>Dikarya</taxon>
        <taxon>Ascomycota</taxon>
        <taxon>Saccharomycotina</taxon>
        <taxon>Pichiomycetes</taxon>
        <taxon>Debaryomycetaceae</taxon>
        <taxon>Candida/Lodderomyces clade</taxon>
        <taxon>Candida</taxon>
    </lineage>
</organism>
<feature type="region of interest" description="Disordered" evidence="7">
    <location>
        <begin position="451"/>
        <end position="478"/>
    </location>
</feature>
<keyword evidence="3" id="KW-0813">Transport</keyword>
<dbReference type="GeneID" id="8297635"/>
<keyword evidence="6 8" id="KW-0472">Membrane</keyword>
<gene>
    <name evidence="9" type="ORF">CTRG_00956</name>
    <name evidence="10" type="ORF">CTRG_00959</name>
</gene>
<dbReference type="GO" id="GO:0000329">
    <property type="term" value="C:fungal-type vacuole membrane"/>
    <property type="evidence" value="ECO:0007669"/>
    <property type="project" value="TreeGrafter"/>
</dbReference>
<dbReference type="RefSeq" id="XP_002546174.1">
    <property type="nucleotide sequence ID" value="XM_002546128.1"/>
</dbReference>
<dbReference type="VEuPathDB" id="FungiDB:CTRG_00956"/>
<keyword evidence="3" id="KW-0406">Ion transport</keyword>
<feature type="transmembrane region" description="Helical" evidence="8">
    <location>
        <begin position="12"/>
        <end position="34"/>
    </location>
</feature>
<name>C5M4G6_CANTT</name>
<keyword evidence="5 8" id="KW-1133">Transmembrane helix</keyword>
<dbReference type="GeneID" id="8297275"/>
<feature type="region of interest" description="Disordered" evidence="7">
    <location>
        <begin position="44"/>
        <end position="82"/>
    </location>
</feature>
<feature type="transmembrane region" description="Helical" evidence="8">
    <location>
        <begin position="252"/>
        <end position="275"/>
    </location>
</feature>
<evidence type="ECO:0000256" key="8">
    <source>
        <dbReference type="SAM" id="Phobius"/>
    </source>
</evidence>
<feature type="transmembrane region" description="Helical" evidence="8">
    <location>
        <begin position="314"/>
        <end position="336"/>
    </location>
</feature>
<feature type="transmembrane region" description="Helical" evidence="8">
    <location>
        <begin position="281"/>
        <end position="302"/>
    </location>
</feature>
<dbReference type="EMBL" id="GG692395">
    <property type="protein sequence ID" value="EER36219.1"/>
    <property type="molecule type" value="Genomic_DNA"/>
</dbReference>
<dbReference type="VEuPathDB" id="FungiDB:CTRG_00959"/>
<keyword evidence="3" id="KW-0408">Iron</keyword>
<keyword evidence="11" id="KW-1185">Reference proteome</keyword>
<reference evidence="9 11" key="1">
    <citation type="journal article" date="2009" name="Nature">
        <title>Evolution of pathogenicity and sexual reproduction in eight Candida genomes.</title>
        <authorList>
            <person name="Butler G."/>
            <person name="Rasmussen M.D."/>
            <person name="Lin M.F."/>
            <person name="Santos M.A."/>
            <person name="Sakthikumar S."/>
            <person name="Munro C.A."/>
            <person name="Rheinbay E."/>
            <person name="Grabherr M."/>
            <person name="Forche A."/>
            <person name="Reedy J.L."/>
            <person name="Agrafioti I."/>
            <person name="Arnaud M.B."/>
            <person name="Bates S."/>
            <person name="Brown A.J."/>
            <person name="Brunke S."/>
            <person name="Costanzo M.C."/>
            <person name="Fitzpatrick D.A."/>
            <person name="de Groot P.W."/>
            <person name="Harris D."/>
            <person name="Hoyer L.L."/>
            <person name="Hube B."/>
            <person name="Klis F.M."/>
            <person name="Kodira C."/>
            <person name="Lennard N."/>
            <person name="Logue M.E."/>
            <person name="Martin R."/>
            <person name="Neiman A.M."/>
            <person name="Nikolaou E."/>
            <person name="Quail M.A."/>
            <person name="Quinn J."/>
            <person name="Santos M.C."/>
            <person name="Schmitzberger F.F."/>
            <person name="Sherlock G."/>
            <person name="Shah P."/>
            <person name="Silverstein K.A."/>
            <person name="Skrzypek M.S."/>
            <person name="Soll D."/>
            <person name="Staggs R."/>
            <person name="Stansfield I."/>
            <person name="Stumpf M.P."/>
            <person name="Sudbery P.E."/>
            <person name="Srikantha T."/>
            <person name="Zeng Q."/>
            <person name="Berman J."/>
            <person name="Berriman M."/>
            <person name="Heitman J."/>
            <person name="Gow N.A."/>
            <person name="Lorenz M.C."/>
            <person name="Birren B.W."/>
            <person name="Kellis M."/>
            <person name="Cuomo C.A."/>
        </authorList>
    </citation>
    <scope>NUCLEOTIDE SEQUENCE [LARGE SCALE GENOMIC DNA]</scope>
    <source>
        <strain evidence="11">ATCC MYA-3404 / T1</strain>
        <strain evidence="9">MYA-3404</strain>
    </source>
</reference>
<evidence type="ECO:0000256" key="1">
    <source>
        <dbReference type="ARBA" id="ARBA00004141"/>
    </source>
</evidence>
<evidence type="ECO:0000313" key="10">
    <source>
        <dbReference type="EMBL" id="EER36219.1"/>
    </source>
</evidence>
<evidence type="ECO:0000256" key="3">
    <source>
        <dbReference type="ARBA" id="ARBA00022496"/>
    </source>
</evidence>
<evidence type="ECO:0000256" key="7">
    <source>
        <dbReference type="SAM" id="MobiDB-lite"/>
    </source>
</evidence>
<dbReference type="KEGG" id="ctp:CTRG_00959"/>
<evidence type="ECO:0000256" key="2">
    <source>
        <dbReference type="ARBA" id="ARBA00008333"/>
    </source>
</evidence>
<evidence type="ECO:0000256" key="4">
    <source>
        <dbReference type="ARBA" id="ARBA00022692"/>
    </source>
</evidence>
<dbReference type="KEGG" id="ctp:CTRG_00956"/>
<keyword evidence="3" id="KW-0410">Iron transport</keyword>
<feature type="region of interest" description="Disordered" evidence="7">
    <location>
        <begin position="207"/>
        <end position="243"/>
    </location>
</feature>
<feature type="transmembrane region" description="Helical" evidence="8">
    <location>
        <begin position="132"/>
        <end position="153"/>
    </location>
</feature>
<evidence type="ECO:0000313" key="11">
    <source>
        <dbReference type="Proteomes" id="UP000002037"/>
    </source>
</evidence>
<sequence length="478" mass="53391">MAQIEEYFSVQIFFIILRETLETAIIISVLLSFINQRSHKHGSQSQNIAVSSSSPSTSSPGSVDPADEPLPSSSTTVTPGQTSHLEKVHRKLKLQVWVGALLGLFICFVIGMVFTLMFYFVGQDYWAYTERVWEGVFCILSSVIITVMGIGLLRINKVMKIKWWIKLGDAYNNEEYAEDEEAEGEEEIAKLGDDDVMYEDSMANYGGTRSSSESNTVEENIPLTGTPATPATARTTTTKKNTPRKQGFTKKYYLAILPLVTTLREGLEAVVFIGGSAMTSTVFSIIVSVVCGIAFGSLIGYLLYQGGNKLSLQYFLICSTCFLYMVSAGLISRGVWFMELERYVRACGGMDVSETGSGPGSYDIATSVWHVNCCNGLTDGWWMVLNAIVGWTNSATYGSVISYMAYWLLVIVWLKVKLYEEREGVLPWIPVRWQLKRIRKKIRLYELRTRQQEQQEQQRGGSGSGNELPESQGLLQQD</sequence>
<feature type="compositionally biased region" description="Low complexity" evidence="7">
    <location>
        <begin position="44"/>
        <end position="62"/>
    </location>
</feature>
<comment type="subcellular location">
    <subcellularLocation>
        <location evidence="1">Membrane</location>
        <topology evidence="1">Multi-pass membrane protein</topology>
    </subcellularLocation>
</comment>
<dbReference type="eggNOG" id="ENOG502QQ3X">
    <property type="taxonomic scope" value="Eukaryota"/>
</dbReference>
<dbReference type="STRING" id="294747.C5M4G6"/>
<dbReference type="Proteomes" id="UP000002037">
    <property type="component" value="Unassembled WGS sequence"/>
</dbReference>
<evidence type="ECO:0000313" key="9">
    <source>
        <dbReference type="EMBL" id="EER36216.1"/>
    </source>
</evidence>
<dbReference type="PANTHER" id="PTHR31632:SF7">
    <property type="entry name" value="IRON TRANSPORTER FTH1"/>
    <property type="match status" value="1"/>
</dbReference>
<dbReference type="EMBL" id="GG692395">
    <property type="protein sequence ID" value="EER36216.1"/>
    <property type="molecule type" value="Genomic_DNA"/>
</dbReference>
<evidence type="ECO:0000256" key="6">
    <source>
        <dbReference type="ARBA" id="ARBA00023136"/>
    </source>
</evidence>
<protein>
    <recommendedName>
        <fullName evidence="12">Iron transporter FTH1</fullName>
    </recommendedName>
</protein>
<keyword evidence="4 8" id="KW-0812">Transmembrane</keyword>
<feature type="compositionally biased region" description="Low complexity" evidence="7">
    <location>
        <begin position="224"/>
        <end position="240"/>
    </location>
</feature>
<feature type="compositionally biased region" description="Polar residues" evidence="7">
    <location>
        <begin position="207"/>
        <end position="218"/>
    </location>
</feature>
<dbReference type="GO" id="GO:0015093">
    <property type="term" value="F:ferrous iron transmembrane transporter activity"/>
    <property type="evidence" value="ECO:0007669"/>
    <property type="project" value="TreeGrafter"/>
</dbReference>
<accession>C5M4G6</accession>
<dbReference type="OrthoDB" id="4364at2759"/>
<dbReference type="AlphaFoldDB" id="C5M4G6"/>
<feature type="transmembrane region" description="Helical" evidence="8">
    <location>
        <begin position="395"/>
        <end position="414"/>
    </location>
</feature>
<feature type="compositionally biased region" description="Polar residues" evidence="7">
    <location>
        <begin position="71"/>
        <end position="82"/>
    </location>
</feature>
<dbReference type="HOGENOM" id="CLU_046738_1_1_1"/>
<proteinExistence type="inferred from homology"/>
<dbReference type="InterPro" id="IPR004923">
    <property type="entry name" value="FTR1/Fip1/EfeU"/>
</dbReference>
<dbReference type="GO" id="GO:0033573">
    <property type="term" value="C:high-affinity iron permease complex"/>
    <property type="evidence" value="ECO:0007669"/>
    <property type="project" value="InterPro"/>
</dbReference>
<comment type="similarity">
    <text evidence="2">Belongs to the oxidase-dependent Fe transporter (OFeT) (TC 9.A.10.1) family.</text>
</comment>
<dbReference type="PANTHER" id="PTHR31632">
    <property type="entry name" value="IRON TRANSPORTER FTH1"/>
    <property type="match status" value="1"/>
</dbReference>
<evidence type="ECO:0000256" key="5">
    <source>
        <dbReference type="ARBA" id="ARBA00022989"/>
    </source>
</evidence>
<dbReference type="Pfam" id="PF03239">
    <property type="entry name" value="FTR1"/>
    <property type="match status" value="1"/>
</dbReference>